<sequence length="240" mass="27735">MATQAAAKRLWKEYKDISNPRISPVANKQIHVECDDDDIFKWKVALIITNKDSDYHGAYLKGTLKFPLNYPYSPPSFKFTPPIYHPNVYNDGRVCISILHESGNDQSDEPDNECWSPVQSVESVLVSIISLLEDPNISSPANVDAAITFKKHKDEYKKKIEREVVRSRGNVPDDFVWPVDCDEVKEVVQPGEDVEDGWWEDNYYDDDEDEDEDEEEQDDEDEDEDEDEDMDSDEDDDDDE</sequence>
<keyword evidence="10" id="KW-1185">Reference proteome</keyword>
<gene>
    <name evidence="9" type="ORF">CANARDRAFT_197056</name>
</gene>
<evidence type="ECO:0000256" key="1">
    <source>
        <dbReference type="ARBA" id="ARBA00022679"/>
    </source>
</evidence>
<feature type="compositionally biased region" description="Acidic residues" evidence="7">
    <location>
        <begin position="192"/>
        <end position="240"/>
    </location>
</feature>
<name>A0A1E4T3R7_9ASCO</name>
<dbReference type="GO" id="GO:0005524">
    <property type="term" value="F:ATP binding"/>
    <property type="evidence" value="ECO:0007669"/>
    <property type="project" value="UniProtKB-UniRule"/>
</dbReference>
<dbReference type="EMBL" id="KV453850">
    <property type="protein sequence ID" value="ODV86400.1"/>
    <property type="molecule type" value="Genomic_DNA"/>
</dbReference>
<dbReference type="InterPro" id="IPR023313">
    <property type="entry name" value="UBQ-conjugating_AS"/>
</dbReference>
<feature type="domain" description="UBC core" evidence="8">
    <location>
        <begin position="5"/>
        <end position="169"/>
    </location>
</feature>
<protein>
    <recommendedName>
        <fullName evidence="8">UBC core domain-containing protein</fullName>
    </recommendedName>
</protein>
<dbReference type="Pfam" id="PF00179">
    <property type="entry name" value="UQ_con"/>
    <property type="match status" value="1"/>
</dbReference>
<dbReference type="SMART" id="SM00212">
    <property type="entry name" value="UBCc"/>
    <property type="match status" value="1"/>
</dbReference>
<keyword evidence="4 6" id="KW-0067">ATP-binding</keyword>
<feature type="region of interest" description="Disordered" evidence="7">
    <location>
        <begin position="188"/>
        <end position="240"/>
    </location>
</feature>
<accession>A0A1E4T3R7</accession>
<proteinExistence type="inferred from homology"/>
<dbReference type="Gene3D" id="3.10.110.10">
    <property type="entry name" value="Ubiquitin Conjugating Enzyme"/>
    <property type="match status" value="1"/>
</dbReference>
<dbReference type="FunFam" id="3.10.110.10:FF:000051">
    <property type="entry name" value="ubiquitin-conjugating enzyme E2 R2-like"/>
    <property type="match status" value="1"/>
</dbReference>
<reference evidence="10" key="1">
    <citation type="submission" date="2016-04" db="EMBL/GenBank/DDBJ databases">
        <title>Comparative genomics of biotechnologically important yeasts.</title>
        <authorList>
            <consortium name="DOE Joint Genome Institute"/>
            <person name="Riley R."/>
            <person name="Haridas S."/>
            <person name="Wolfe K.H."/>
            <person name="Lopes M.R."/>
            <person name="Hittinger C.T."/>
            <person name="Goker M."/>
            <person name="Salamov A."/>
            <person name="Wisecaver J."/>
            <person name="Long T.M."/>
            <person name="Aerts A.L."/>
            <person name="Barry K."/>
            <person name="Choi C."/>
            <person name="Clum A."/>
            <person name="Coughlan A.Y."/>
            <person name="Deshpande S."/>
            <person name="Douglass A.P."/>
            <person name="Hanson S.J."/>
            <person name="Klenk H.-P."/>
            <person name="Labutti K."/>
            <person name="Lapidus A."/>
            <person name="Lindquist E."/>
            <person name="Lipzen A."/>
            <person name="Meier-Kolthoff J.P."/>
            <person name="Ohm R.A."/>
            <person name="Otillar R.P."/>
            <person name="Pangilinan J."/>
            <person name="Peng Y."/>
            <person name="Rokas A."/>
            <person name="Rosa C.A."/>
            <person name="Scheuner C."/>
            <person name="Sibirny A.A."/>
            <person name="Slot J.C."/>
            <person name="Stielow J.B."/>
            <person name="Sun H."/>
            <person name="Kurtzman C.P."/>
            <person name="Blackwell M."/>
            <person name="Grigoriev I.V."/>
            <person name="Jeffries T.W."/>
        </authorList>
    </citation>
    <scope>NUCLEOTIDE SEQUENCE [LARGE SCALE GENOMIC DNA]</scope>
    <source>
        <strain evidence="10">NRRL YB-2248</strain>
    </source>
</reference>
<evidence type="ECO:0000313" key="9">
    <source>
        <dbReference type="EMBL" id="ODV86400.1"/>
    </source>
</evidence>
<dbReference type="InterPro" id="IPR016135">
    <property type="entry name" value="UBQ-conjugating_enzyme/RWD"/>
</dbReference>
<dbReference type="Proteomes" id="UP000094801">
    <property type="component" value="Unassembled WGS sequence"/>
</dbReference>
<dbReference type="PANTHER" id="PTHR24067">
    <property type="entry name" value="UBIQUITIN-CONJUGATING ENZYME E2"/>
    <property type="match status" value="1"/>
</dbReference>
<keyword evidence="1" id="KW-0808">Transferase</keyword>
<organism evidence="9 10">
    <name type="scientific">[Candida] arabinofermentans NRRL YB-2248</name>
    <dbReference type="NCBI Taxonomy" id="983967"/>
    <lineage>
        <taxon>Eukaryota</taxon>
        <taxon>Fungi</taxon>
        <taxon>Dikarya</taxon>
        <taxon>Ascomycota</taxon>
        <taxon>Saccharomycotina</taxon>
        <taxon>Pichiomycetes</taxon>
        <taxon>Pichiales</taxon>
        <taxon>Pichiaceae</taxon>
        <taxon>Ogataea</taxon>
        <taxon>Ogataea/Candida clade</taxon>
    </lineage>
</organism>
<keyword evidence="2 6" id="KW-0547">Nucleotide-binding</keyword>
<keyword evidence="3 6" id="KW-0833">Ubl conjugation pathway</keyword>
<dbReference type="AlphaFoldDB" id="A0A1E4T3R7"/>
<evidence type="ECO:0000256" key="4">
    <source>
        <dbReference type="ARBA" id="ARBA00022840"/>
    </source>
</evidence>
<dbReference type="InterPro" id="IPR000608">
    <property type="entry name" value="UBC"/>
</dbReference>
<dbReference type="PROSITE" id="PS00183">
    <property type="entry name" value="UBC_1"/>
    <property type="match status" value="1"/>
</dbReference>
<evidence type="ECO:0000313" key="10">
    <source>
        <dbReference type="Proteomes" id="UP000094801"/>
    </source>
</evidence>
<dbReference type="InterPro" id="IPR050113">
    <property type="entry name" value="Ub_conjugating_enzyme"/>
</dbReference>
<evidence type="ECO:0000256" key="3">
    <source>
        <dbReference type="ARBA" id="ARBA00022786"/>
    </source>
</evidence>
<dbReference type="OrthoDB" id="19692at2759"/>
<evidence type="ECO:0000259" key="8">
    <source>
        <dbReference type="PROSITE" id="PS50127"/>
    </source>
</evidence>
<dbReference type="GO" id="GO:0016740">
    <property type="term" value="F:transferase activity"/>
    <property type="evidence" value="ECO:0007669"/>
    <property type="project" value="UniProtKB-KW"/>
</dbReference>
<dbReference type="STRING" id="983967.A0A1E4T3R7"/>
<comment type="similarity">
    <text evidence="6">Belongs to the ubiquitin-conjugating enzyme family.</text>
</comment>
<evidence type="ECO:0000256" key="7">
    <source>
        <dbReference type="SAM" id="MobiDB-lite"/>
    </source>
</evidence>
<dbReference type="SUPFAM" id="SSF54495">
    <property type="entry name" value="UBC-like"/>
    <property type="match status" value="1"/>
</dbReference>
<evidence type="ECO:0000256" key="5">
    <source>
        <dbReference type="PROSITE-ProRule" id="PRU10133"/>
    </source>
</evidence>
<evidence type="ECO:0000256" key="2">
    <source>
        <dbReference type="ARBA" id="ARBA00022741"/>
    </source>
</evidence>
<evidence type="ECO:0000256" key="6">
    <source>
        <dbReference type="RuleBase" id="RU362109"/>
    </source>
</evidence>
<feature type="active site" description="Glycyl thioester intermediate" evidence="5">
    <location>
        <position position="95"/>
    </location>
</feature>
<dbReference type="PROSITE" id="PS50127">
    <property type="entry name" value="UBC_2"/>
    <property type="match status" value="1"/>
</dbReference>